<dbReference type="NCBIfam" id="NF009487">
    <property type="entry name" value="PRK12849.1"/>
    <property type="match status" value="1"/>
</dbReference>
<dbReference type="FunFam" id="3.50.7.10:FF:000001">
    <property type="entry name" value="60 kDa chaperonin"/>
    <property type="match status" value="1"/>
</dbReference>
<dbReference type="CDD" id="cd03344">
    <property type="entry name" value="GroEL"/>
    <property type="match status" value="1"/>
</dbReference>
<dbReference type="AlphaFoldDB" id="A0A8X8X021"/>
<organism evidence="6">
    <name type="scientific">Salvia splendens</name>
    <name type="common">Scarlet sage</name>
    <dbReference type="NCBI Taxonomy" id="180675"/>
    <lineage>
        <taxon>Eukaryota</taxon>
        <taxon>Viridiplantae</taxon>
        <taxon>Streptophyta</taxon>
        <taxon>Embryophyta</taxon>
        <taxon>Tracheophyta</taxon>
        <taxon>Spermatophyta</taxon>
        <taxon>Magnoliopsida</taxon>
        <taxon>eudicotyledons</taxon>
        <taxon>Gunneridae</taxon>
        <taxon>Pentapetalae</taxon>
        <taxon>asterids</taxon>
        <taxon>lamiids</taxon>
        <taxon>Lamiales</taxon>
        <taxon>Lamiaceae</taxon>
        <taxon>Nepetoideae</taxon>
        <taxon>Mentheae</taxon>
        <taxon>Salviinae</taxon>
        <taxon>Salvia</taxon>
        <taxon>Salvia subgen. Calosphace</taxon>
        <taxon>core Calosphace</taxon>
    </lineage>
</organism>
<proteinExistence type="inferred from homology"/>
<dbReference type="Gene3D" id="3.30.260.10">
    <property type="entry name" value="TCP-1-like chaperonin intermediate domain"/>
    <property type="match status" value="1"/>
</dbReference>
<dbReference type="InterPro" id="IPR002423">
    <property type="entry name" value="Cpn60/GroEL/TCP-1"/>
</dbReference>
<gene>
    <name evidence="6" type="ORF">SASPL_135686</name>
</gene>
<evidence type="ECO:0000313" key="7">
    <source>
        <dbReference type="Proteomes" id="UP000298416"/>
    </source>
</evidence>
<evidence type="ECO:0000256" key="3">
    <source>
        <dbReference type="ARBA" id="ARBA00022840"/>
    </source>
</evidence>
<dbReference type="PROSITE" id="PS00296">
    <property type="entry name" value="CHAPERONINS_CPN60"/>
    <property type="match status" value="1"/>
</dbReference>
<reference evidence="6" key="1">
    <citation type="submission" date="2018-01" db="EMBL/GenBank/DDBJ databases">
        <authorList>
            <person name="Mao J.F."/>
        </authorList>
    </citation>
    <scope>NUCLEOTIDE SEQUENCE</scope>
    <source>
        <strain evidence="6">Huo1</strain>
        <tissue evidence="6">Leaf</tissue>
    </source>
</reference>
<dbReference type="InterPro" id="IPR027410">
    <property type="entry name" value="TCP-1-like_intermed_sf"/>
</dbReference>
<dbReference type="GO" id="GO:0140662">
    <property type="term" value="F:ATP-dependent protein folding chaperone"/>
    <property type="evidence" value="ECO:0007669"/>
    <property type="project" value="InterPro"/>
</dbReference>
<dbReference type="PANTHER" id="PTHR45633">
    <property type="entry name" value="60 KDA HEAT SHOCK PROTEIN, MITOCHONDRIAL"/>
    <property type="match status" value="1"/>
</dbReference>
<evidence type="ECO:0000313" key="6">
    <source>
        <dbReference type="EMBL" id="KAG6403464.1"/>
    </source>
</evidence>
<reference evidence="6" key="2">
    <citation type="submission" date="2020-08" db="EMBL/GenBank/DDBJ databases">
        <title>Plant Genome Project.</title>
        <authorList>
            <person name="Zhang R.-G."/>
        </authorList>
    </citation>
    <scope>NUCLEOTIDE SEQUENCE</scope>
    <source>
        <strain evidence="6">Huo1</strain>
        <tissue evidence="6">Leaf</tissue>
    </source>
</reference>
<accession>A0A8X8X021</accession>
<dbReference type="Pfam" id="PF00118">
    <property type="entry name" value="Cpn60_TCP1"/>
    <property type="match status" value="1"/>
</dbReference>
<evidence type="ECO:0000256" key="4">
    <source>
        <dbReference type="ARBA" id="ARBA00023186"/>
    </source>
</evidence>
<dbReference type="SUPFAM" id="SSF48592">
    <property type="entry name" value="GroEL equatorial domain-like"/>
    <property type="match status" value="1"/>
</dbReference>
<dbReference type="Gene3D" id="3.50.7.10">
    <property type="entry name" value="GroEL"/>
    <property type="match status" value="1"/>
</dbReference>
<dbReference type="InterPro" id="IPR001844">
    <property type="entry name" value="Cpn60/GroEL"/>
</dbReference>
<evidence type="ECO:0000256" key="2">
    <source>
        <dbReference type="ARBA" id="ARBA00022741"/>
    </source>
</evidence>
<dbReference type="GO" id="GO:0042026">
    <property type="term" value="P:protein refolding"/>
    <property type="evidence" value="ECO:0007669"/>
    <property type="project" value="InterPro"/>
</dbReference>
<comment type="caution">
    <text evidence="6">The sequence shown here is derived from an EMBL/GenBank/DDBJ whole genome shotgun (WGS) entry which is preliminary data.</text>
</comment>
<dbReference type="Proteomes" id="UP000298416">
    <property type="component" value="Unassembled WGS sequence"/>
</dbReference>
<sequence length="574" mass="60648">MAGLSSVGSLAAPGSRVLDDRISVSSSRLSSLASISASSLGRRKNVVLRKTRLSQITAAAKDLYFNNDGSAIKRLQVGVNKLADLVGVTLGPKGRNVVLESKYGAPKIVNDGVELEDPVENIGAKLVRQAAAKTNDLAGDGTTTSVVLAQGLIAEGVKVVAAGANPVLITRGIEKTTKALVAELQTISKEVEDSELADVAAVSAGNNYEVGNMIAEALSKVGRKGVVTLEEGRSADNNLYVVEGMQFDRGYISPYFVTDSEKMTVEYENCKLLLVDKKITNARDLINVLEDAIRGSYPVLIIAEDIEQEALGTLVVNKLRGALKVAALKAPGFGERKSQYLDDIATLTGGTVIREEVGLTLDKADKEVLGHAAKVVLTKDSTTIVGDGSTQDAINKRVSQIKNLIEAADQDYEKEKLNERIAKLSGGVAVIQAAVEEGIVVGGGCTLLRLASKVDAIKETLDNVEEKVGADIVKRALSYPLKLIAKNAGVNGSVVSEKVLSSDNPKYGYNAATGQYEDLMAAGIIDPTKVVRCCLEHASSVAKTFLMSDCVVVEIKEPEPVVAGNPMDNSGYGY</sequence>
<evidence type="ECO:0008006" key="8">
    <source>
        <dbReference type="Google" id="ProtNLM"/>
    </source>
</evidence>
<dbReference type="Gene3D" id="1.10.560.10">
    <property type="entry name" value="GroEL-like equatorial domain"/>
    <property type="match status" value="2"/>
</dbReference>
<dbReference type="SUPFAM" id="SSF54849">
    <property type="entry name" value="GroEL-intermediate domain like"/>
    <property type="match status" value="1"/>
</dbReference>
<keyword evidence="2" id="KW-0547">Nucleotide-binding</keyword>
<dbReference type="NCBIfam" id="NF009489">
    <property type="entry name" value="PRK12851.1"/>
    <property type="match status" value="1"/>
</dbReference>
<keyword evidence="4" id="KW-0143">Chaperone</keyword>
<dbReference type="SUPFAM" id="SSF52029">
    <property type="entry name" value="GroEL apical domain-like"/>
    <property type="match status" value="1"/>
</dbReference>
<dbReference type="InterPro" id="IPR027413">
    <property type="entry name" value="GROEL-like_equatorial_sf"/>
</dbReference>
<dbReference type="PRINTS" id="PR00298">
    <property type="entry name" value="CHAPERONIN60"/>
</dbReference>
<dbReference type="InterPro" id="IPR027409">
    <property type="entry name" value="GroEL-like_apical_dom_sf"/>
</dbReference>
<dbReference type="NCBIfam" id="NF000592">
    <property type="entry name" value="PRK00013.1"/>
    <property type="match status" value="1"/>
</dbReference>
<keyword evidence="7" id="KW-1185">Reference proteome</keyword>
<protein>
    <recommendedName>
        <fullName evidence="8">Chaperonin GroEL</fullName>
    </recommendedName>
</protein>
<dbReference type="GO" id="GO:0005524">
    <property type="term" value="F:ATP binding"/>
    <property type="evidence" value="ECO:0007669"/>
    <property type="project" value="UniProtKB-KW"/>
</dbReference>
<comment type="similarity">
    <text evidence="1 5">Belongs to the chaperonin (HSP60) family.</text>
</comment>
<dbReference type="EMBL" id="PNBA02000013">
    <property type="protein sequence ID" value="KAG6403464.1"/>
    <property type="molecule type" value="Genomic_DNA"/>
</dbReference>
<evidence type="ECO:0000256" key="1">
    <source>
        <dbReference type="ARBA" id="ARBA00006607"/>
    </source>
</evidence>
<evidence type="ECO:0000256" key="5">
    <source>
        <dbReference type="RuleBase" id="RU000418"/>
    </source>
</evidence>
<keyword evidence="3" id="KW-0067">ATP-binding</keyword>
<name>A0A8X8X021_SALSN</name>
<dbReference type="InterPro" id="IPR018370">
    <property type="entry name" value="Chaperonin_Cpn60_CS"/>
</dbReference>